<evidence type="ECO:0000313" key="4">
    <source>
        <dbReference type="Proteomes" id="UP001168540"/>
    </source>
</evidence>
<comment type="caution">
    <text evidence="3">The sequence shown here is derived from an EMBL/GenBank/DDBJ whole genome shotgun (WGS) entry which is preliminary data.</text>
</comment>
<dbReference type="PANTHER" id="PTHR46268:SF15">
    <property type="entry name" value="UNIVERSAL STRESS PROTEIN HP_0031"/>
    <property type="match status" value="1"/>
</dbReference>
<name>A0ABT7XI97_9NEIS</name>
<dbReference type="Gene3D" id="3.40.50.12370">
    <property type="match status" value="1"/>
</dbReference>
<dbReference type="InterPro" id="IPR006015">
    <property type="entry name" value="Universal_stress_UspA"/>
</dbReference>
<dbReference type="EMBL" id="JAUEDK010000002">
    <property type="protein sequence ID" value="MDN0073519.1"/>
    <property type="molecule type" value="Genomic_DNA"/>
</dbReference>
<accession>A0ABT7XI97</accession>
<dbReference type="RefSeq" id="WP_289828044.1">
    <property type="nucleotide sequence ID" value="NZ_JAUEDK010000002.1"/>
</dbReference>
<feature type="domain" description="UspA" evidence="2">
    <location>
        <begin position="3"/>
        <end position="145"/>
    </location>
</feature>
<protein>
    <submittedName>
        <fullName evidence="3">Universal stress protein</fullName>
    </submittedName>
</protein>
<feature type="domain" description="UspA" evidence="2">
    <location>
        <begin position="230"/>
        <end position="277"/>
    </location>
</feature>
<reference evidence="3" key="1">
    <citation type="submission" date="2023-06" db="EMBL/GenBank/DDBJ databases">
        <authorList>
            <person name="Zhang S."/>
        </authorList>
    </citation>
    <scope>NUCLEOTIDE SEQUENCE</scope>
    <source>
        <strain evidence="3">SG2303</strain>
    </source>
</reference>
<evidence type="ECO:0000313" key="3">
    <source>
        <dbReference type="EMBL" id="MDN0073519.1"/>
    </source>
</evidence>
<dbReference type="CDD" id="cd00293">
    <property type="entry name" value="USP-like"/>
    <property type="match status" value="1"/>
</dbReference>
<sequence>MSYQSILVHVDSSPDCINRVELAASLAQRFGAHLTGIFTTWLPTLEASMAEAPLHDVTAAAEKYAEKYAKQAKATFDKVIHAVGIDNIEWRQSIDSPIEALCLHARYHDLVILGQRNPDKHIDNLPRDFVQAVVLGAGRPVLVVPYLGSFTEFGKRALVGWDAGRESIRALTDALPLLKRAQKTSLQTFNAKQFLSHQGELPGSDISLFLARHGVEVELLANINGVNDVGGLLLSTAADVDADFLVMGAYGHSRLVEIMLGGATKTVLESMTVPVLMSH</sequence>
<dbReference type="InterPro" id="IPR006016">
    <property type="entry name" value="UspA"/>
</dbReference>
<comment type="similarity">
    <text evidence="1">Belongs to the universal stress protein A family.</text>
</comment>
<evidence type="ECO:0000259" key="2">
    <source>
        <dbReference type="Pfam" id="PF00582"/>
    </source>
</evidence>
<dbReference type="SUPFAM" id="SSF52402">
    <property type="entry name" value="Adenine nucleotide alpha hydrolases-like"/>
    <property type="match status" value="2"/>
</dbReference>
<dbReference type="Proteomes" id="UP001168540">
    <property type="component" value="Unassembled WGS sequence"/>
</dbReference>
<dbReference type="Pfam" id="PF00582">
    <property type="entry name" value="Usp"/>
    <property type="match status" value="2"/>
</dbReference>
<evidence type="ECO:0000256" key="1">
    <source>
        <dbReference type="ARBA" id="ARBA00008791"/>
    </source>
</evidence>
<proteinExistence type="inferred from homology"/>
<organism evidence="3 4">
    <name type="scientific">Crenobacter oryzisoli</name>
    <dbReference type="NCBI Taxonomy" id="3056844"/>
    <lineage>
        <taxon>Bacteria</taxon>
        <taxon>Pseudomonadati</taxon>
        <taxon>Pseudomonadota</taxon>
        <taxon>Betaproteobacteria</taxon>
        <taxon>Neisseriales</taxon>
        <taxon>Neisseriaceae</taxon>
        <taxon>Crenobacter</taxon>
    </lineage>
</organism>
<dbReference type="PANTHER" id="PTHR46268">
    <property type="entry name" value="STRESS RESPONSE PROTEIN NHAX"/>
    <property type="match status" value="1"/>
</dbReference>
<gene>
    <name evidence="3" type="ORF">QU481_01215</name>
</gene>
<keyword evidence="4" id="KW-1185">Reference proteome</keyword>
<dbReference type="PRINTS" id="PR01438">
    <property type="entry name" value="UNVRSLSTRESS"/>
</dbReference>